<evidence type="ECO:0000313" key="2">
    <source>
        <dbReference type="EMBL" id="KIM68613.1"/>
    </source>
</evidence>
<protein>
    <submittedName>
        <fullName evidence="2">Uncharacterized protein</fullName>
    </submittedName>
</protein>
<organism evidence="2 3">
    <name type="scientific">Scleroderma citrinum Foug A</name>
    <dbReference type="NCBI Taxonomy" id="1036808"/>
    <lineage>
        <taxon>Eukaryota</taxon>
        <taxon>Fungi</taxon>
        <taxon>Dikarya</taxon>
        <taxon>Basidiomycota</taxon>
        <taxon>Agaricomycotina</taxon>
        <taxon>Agaricomycetes</taxon>
        <taxon>Agaricomycetidae</taxon>
        <taxon>Boletales</taxon>
        <taxon>Sclerodermatineae</taxon>
        <taxon>Sclerodermataceae</taxon>
        <taxon>Scleroderma</taxon>
    </lineage>
</organism>
<dbReference type="EMBL" id="KN822008">
    <property type="protein sequence ID" value="KIM68613.1"/>
    <property type="molecule type" value="Genomic_DNA"/>
</dbReference>
<dbReference type="STRING" id="1036808.A0A0C3A4M0"/>
<proteinExistence type="predicted"/>
<dbReference type="PANTHER" id="PTHR28096">
    <property type="entry name" value="PROTEIN FAF1"/>
    <property type="match status" value="1"/>
</dbReference>
<dbReference type="PANTHER" id="PTHR28096:SF1">
    <property type="entry name" value="PROTEIN FAF1"/>
    <property type="match status" value="1"/>
</dbReference>
<dbReference type="HOGENOM" id="CLU_051226_0_0_1"/>
<feature type="region of interest" description="Disordered" evidence="1">
    <location>
        <begin position="36"/>
        <end position="101"/>
    </location>
</feature>
<dbReference type="OrthoDB" id="5556956at2759"/>
<dbReference type="GO" id="GO:0000462">
    <property type="term" value="P:maturation of SSU-rRNA from tricistronic rRNA transcript (SSU-rRNA, 5.8S rRNA, LSU-rRNA)"/>
    <property type="evidence" value="ECO:0007669"/>
    <property type="project" value="TreeGrafter"/>
</dbReference>
<reference evidence="2 3" key="1">
    <citation type="submission" date="2014-04" db="EMBL/GenBank/DDBJ databases">
        <authorList>
            <consortium name="DOE Joint Genome Institute"/>
            <person name="Kuo A."/>
            <person name="Kohler A."/>
            <person name="Nagy L.G."/>
            <person name="Floudas D."/>
            <person name="Copeland A."/>
            <person name="Barry K.W."/>
            <person name="Cichocki N."/>
            <person name="Veneault-Fourrey C."/>
            <person name="LaButti K."/>
            <person name="Lindquist E.A."/>
            <person name="Lipzen A."/>
            <person name="Lundell T."/>
            <person name="Morin E."/>
            <person name="Murat C."/>
            <person name="Sun H."/>
            <person name="Tunlid A."/>
            <person name="Henrissat B."/>
            <person name="Grigoriev I.V."/>
            <person name="Hibbett D.S."/>
            <person name="Martin F."/>
            <person name="Nordberg H.P."/>
            <person name="Cantor M.N."/>
            <person name="Hua S.X."/>
        </authorList>
    </citation>
    <scope>NUCLEOTIDE SEQUENCE [LARGE SCALE GENOMIC DNA]</scope>
    <source>
        <strain evidence="2 3">Foug A</strain>
    </source>
</reference>
<dbReference type="Proteomes" id="UP000053989">
    <property type="component" value="Unassembled WGS sequence"/>
</dbReference>
<evidence type="ECO:0000313" key="3">
    <source>
        <dbReference type="Proteomes" id="UP000053989"/>
    </source>
</evidence>
<reference evidence="3" key="2">
    <citation type="submission" date="2015-01" db="EMBL/GenBank/DDBJ databases">
        <title>Evolutionary Origins and Diversification of the Mycorrhizal Mutualists.</title>
        <authorList>
            <consortium name="DOE Joint Genome Institute"/>
            <consortium name="Mycorrhizal Genomics Consortium"/>
            <person name="Kohler A."/>
            <person name="Kuo A."/>
            <person name="Nagy L.G."/>
            <person name="Floudas D."/>
            <person name="Copeland A."/>
            <person name="Barry K.W."/>
            <person name="Cichocki N."/>
            <person name="Veneault-Fourrey C."/>
            <person name="LaButti K."/>
            <person name="Lindquist E.A."/>
            <person name="Lipzen A."/>
            <person name="Lundell T."/>
            <person name="Morin E."/>
            <person name="Murat C."/>
            <person name="Riley R."/>
            <person name="Ohm R."/>
            <person name="Sun H."/>
            <person name="Tunlid A."/>
            <person name="Henrissat B."/>
            <person name="Grigoriev I.V."/>
            <person name="Hibbett D.S."/>
            <person name="Martin F."/>
        </authorList>
    </citation>
    <scope>NUCLEOTIDE SEQUENCE [LARGE SCALE GENOMIC DNA]</scope>
    <source>
        <strain evidence="3">Foug A</strain>
    </source>
</reference>
<accession>A0A0C3A4M0</accession>
<feature type="compositionally biased region" description="Polar residues" evidence="1">
    <location>
        <begin position="81"/>
        <end position="91"/>
    </location>
</feature>
<sequence>MSDHDERERLKSLLDVHGQQFLSSFDLPPALKKKKISKTPELIDASPNASRSAEEWNGFSESNSREELSSSEWDEDFEGNSGFTASSSHTPDLTIFESKAQPKTDVSIPKALRKSFMSSKVANITRLESHRPSSKRLEHKASDDDLTNAQNDATLYRLLHTKLLSGSLNPDLNLSHAEREKAFSGRLLELSGEAKLGKGECVHRQAEHNKASKRVREGLLRKKVEREQKQLVEAKNLGNYHPLLKRMYSSSASAVPKRKRERGLRMGVGKFEGGTLKLNRQEIDSVTMGGKRTRGRNVKDRRS</sequence>
<name>A0A0C3A4M0_9AGAM</name>
<feature type="region of interest" description="Disordered" evidence="1">
    <location>
        <begin position="279"/>
        <end position="303"/>
    </location>
</feature>
<evidence type="ECO:0000256" key="1">
    <source>
        <dbReference type="SAM" id="MobiDB-lite"/>
    </source>
</evidence>
<keyword evidence="3" id="KW-1185">Reference proteome</keyword>
<dbReference type="AlphaFoldDB" id="A0A0C3A4M0"/>
<dbReference type="InParanoid" id="A0A0C3A4M0"/>
<gene>
    <name evidence="2" type="ORF">SCLCIDRAFT_1208805</name>
</gene>
<dbReference type="GO" id="GO:0005730">
    <property type="term" value="C:nucleolus"/>
    <property type="evidence" value="ECO:0007669"/>
    <property type="project" value="TreeGrafter"/>
</dbReference>
<dbReference type="InterPro" id="IPR053030">
    <property type="entry name" value="Ribosomal_biogenesis_FAF1-like"/>
</dbReference>